<gene>
    <name evidence="8" type="ORF">CHLNCDRAFT_26393</name>
</gene>
<organism evidence="9">
    <name type="scientific">Chlorella variabilis</name>
    <name type="common">Green alga</name>
    <dbReference type="NCBI Taxonomy" id="554065"/>
    <lineage>
        <taxon>Eukaryota</taxon>
        <taxon>Viridiplantae</taxon>
        <taxon>Chlorophyta</taxon>
        <taxon>core chlorophytes</taxon>
        <taxon>Trebouxiophyceae</taxon>
        <taxon>Chlorellales</taxon>
        <taxon>Chlorellaceae</taxon>
        <taxon>Chlorella clade</taxon>
        <taxon>Chlorella</taxon>
    </lineage>
</organism>
<feature type="non-terminal residue" evidence="8">
    <location>
        <position position="313"/>
    </location>
</feature>
<evidence type="ECO:0000256" key="4">
    <source>
        <dbReference type="ARBA" id="ARBA00022840"/>
    </source>
</evidence>
<keyword evidence="9" id="KW-1185">Reference proteome</keyword>
<protein>
    <recommendedName>
        <fullName evidence="10">RNA helicase</fullName>
    </recommendedName>
</protein>
<dbReference type="EMBL" id="GL433854">
    <property type="protein sequence ID" value="EFN52852.1"/>
    <property type="molecule type" value="Genomic_DNA"/>
</dbReference>
<dbReference type="Pfam" id="PF00270">
    <property type="entry name" value="DEAD"/>
    <property type="match status" value="1"/>
</dbReference>
<dbReference type="InterPro" id="IPR001650">
    <property type="entry name" value="Helicase_C-like"/>
</dbReference>
<dbReference type="InParanoid" id="E1ZMS8"/>
<dbReference type="RefSeq" id="XP_005844954.1">
    <property type="nucleotide sequence ID" value="XM_005844892.1"/>
</dbReference>
<dbReference type="SUPFAM" id="SSF52540">
    <property type="entry name" value="P-loop containing nucleoside triphosphate hydrolases"/>
    <property type="match status" value="1"/>
</dbReference>
<sequence length="313" mass="34291">MQGLDVVGMARTGSGKTAAFVIPLVERLKEHSARAGARAVILSPTRELALQTHKVVKELGRHSNLRTAVLVGGDSMEAQFAELAAFPDILVATPGRLMHHLQEVEGMSLRSCEYLVFDEADRLFEMGFAEQLRQILASVGPSRQTLLFSATMPKALAEFARAGLKEPELVRLDADTKISPDLALAFFTVRWEDKPAALLYLLREVVAADQPTIIFASTRHHVEFLAGLLAQDGLEAAYVHGNMDQAARKIHIAKFRAGRVRLLVVTDVAARGLDIPLLDNVVHYDFPPKPKLFVHRSGRAARAGRSGTSYSLL</sequence>
<dbReference type="STRING" id="554065.E1ZMS8"/>
<accession>E1ZMS8</accession>
<evidence type="ECO:0000256" key="1">
    <source>
        <dbReference type="ARBA" id="ARBA00022741"/>
    </source>
</evidence>
<dbReference type="InterPro" id="IPR011545">
    <property type="entry name" value="DEAD/DEAH_box_helicase_dom"/>
</dbReference>
<dbReference type="eggNOG" id="KOG0337">
    <property type="taxonomic scope" value="Eukaryota"/>
</dbReference>
<keyword evidence="1 5" id="KW-0547">Nucleotide-binding</keyword>
<dbReference type="PROSITE" id="PS00039">
    <property type="entry name" value="DEAD_ATP_HELICASE"/>
    <property type="match status" value="1"/>
</dbReference>
<evidence type="ECO:0000313" key="8">
    <source>
        <dbReference type="EMBL" id="EFN52852.1"/>
    </source>
</evidence>
<dbReference type="OMA" id="SCEYLVF"/>
<evidence type="ECO:0000259" key="6">
    <source>
        <dbReference type="PROSITE" id="PS51192"/>
    </source>
</evidence>
<dbReference type="InterPro" id="IPR027417">
    <property type="entry name" value="P-loop_NTPase"/>
</dbReference>
<keyword evidence="4 5" id="KW-0067">ATP-binding</keyword>
<dbReference type="GO" id="GO:0003676">
    <property type="term" value="F:nucleic acid binding"/>
    <property type="evidence" value="ECO:0007669"/>
    <property type="project" value="InterPro"/>
</dbReference>
<dbReference type="GeneID" id="17352333"/>
<evidence type="ECO:0000313" key="9">
    <source>
        <dbReference type="Proteomes" id="UP000008141"/>
    </source>
</evidence>
<dbReference type="Pfam" id="PF00271">
    <property type="entry name" value="Helicase_C"/>
    <property type="match status" value="1"/>
</dbReference>
<dbReference type="PROSITE" id="PS51194">
    <property type="entry name" value="HELICASE_CTER"/>
    <property type="match status" value="1"/>
</dbReference>
<dbReference type="GO" id="GO:0016787">
    <property type="term" value="F:hydrolase activity"/>
    <property type="evidence" value="ECO:0007669"/>
    <property type="project" value="UniProtKB-KW"/>
</dbReference>
<dbReference type="PROSITE" id="PS51192">
    <property type="entry name" value="HELICASE_ATP_BIND_1"/>
    <property type="match status" value="1"/>
</dbReference>
<evidence type="ECO:0000256" key="2">
    <source>
        <dbReference type="ARBA" id="ARBA00022801"/>
    </source>
</evidence>
<dbReference type="InterPro" id="IPR050079">
    <property type="entry name" value="DEAD_box_RNA_helicase"/>
</dbReference>
<feature type="domain" description="Helicase C-terminal" evidence="7">
    <location>
        <begin position="200"/>
        <end position="313"/>
    </location>
</feature>
<dbReference type="Gene3D" id="3.40.50.300">
    <property type="entry name" value="P-loop containing nucleotide triphosphate hydrolases"/>
    <property type="match status" value="2"/>
</dbReference>
<dbReference type="CDD" id="cd18787">
    <property type="entry name" value="SF2_C_DEAD"/>
    <property type="match status" value="1"/>
</dbReference>
<dbReference type="InterPro" id="IPR000629">
    <property type="entry name" value="RNA-helicase_DEAD-box_CS"/>
</dbReference>
<dbReference type="GO" id="GO:0005829">
    <property type="term" value="C:cytosol"/>
    <property type="evidence" value="ECO:0007669"/>
    <property type="project" value="TreeGrafter"/>
</dbReference>
<keyword evidence="3 5" id="KW-0347">Helicase</keyword>
<dbReference type="InterPro" id="IPR014001">
    <property type="entry name" value="Helicase_ATP-bd"/>
</dbReference>
<keyword evidence="2 5" id="KW-0378">Hydrolase</keyword>
<dbReference type="PANTHER" id="PTHR47959:SF8">
    <property type="entry name" value="RNA HELICASE"/>
    <property type="match status" value="1"/>
</dbReference>
<evidence type="ECO:0008006" key="10">
    <source>
        <dbReference type="Google" id="ProtNLM"/>
    </source>
</evidence>
<evidence type="ECO:0000256" key="5">
    <source>
        <dbReference type="RuleBase" id="RU000492"/>
    </source>
</evidence>
<dbReference type="Proteomes" id="UP000008141">
    <property type="component" value="Unassembled WGS sequence"/>
</dbReference>
<dbReference type="GO" id="GO:0003724">
    <property type="term" value="F:RNA helicase activity"/>
    <property type="evidence" value="ECO:0007669"/>
    <property type="project" value="TreeGrafter"/>
</dbReference>
<proteinExistence type="inferred from homology"/>
<name>E1ZMS8_CHLVA</name>
<dbReference type="KEGG" id="cvr:CHLNCDRAFT_26393"/>
<dbReference type="AlphaFoldDB" id="E1ZMS8"/>
<dbReference type="PANTHER" id="PTHR47959">
    <property type="entry name" value="ATP-DEPENDENT RNA HELICASE RHLE-RELATED"/>
    <property type="match status" value="1"/>
</dbReference>
<dbReference type="OrthoDB" id="10261375at2759"/>
<comment type="similarity">
    <text evidence="5">Belongs to the DEAD box helicase family.</text>
</comment>
<evidence type="ECO:0000256" key="3">
    <source>
        <dbReference type="ARBA" id="ARBA00022806"/>
    </source>
</evidence>
<dbReference type="SMART" id="SM00487">
    <property type="entry name" value="DEXDc"/>
    <property type="match status" value="1"/>
</dbReference>
<evidence type="ECO:0000259" key="7">
    <source>
        <dbReference type="PROSITE" id="PS51194"/>
    </source>
</evidence>
<dbReference type="GO" id="GO:0005524">
    <property type="term" value="F:ATP binding"/>
    <property type="evidence" value="ECO:0007669"/>
    <property type="project" value="UniProtKB-KW"/>
</dbReference>
<feature type="domain" description="Helicase ATP-binding" evidence="6">
    <location>
        <begin position="1"/>
        <end position="170"/>
    </location>
</feature>
<dbReference type="SMART" id="SM00490">
    <property type="entry name" value="HELICc"/>
    <property type="match status" value="1"/>
</dbReference>
<reference evidence="8 9" key="1">
    <citation type="journal article" date="2010" name="Plant Cell">
        <title>The Chlorella variabilis NC64A genome reveals adaptation to photosymbiosis, coevolution with viruses, and cryptic sex.</title>
        <authorList>
            <person name="Blanc G."/>
            <person name="Duncan G."/>
            <person name="Agarkova I."/>
            <person name="Borodovsky M."/>
            <person name="Gurnon J."/>
            <person name="Kuo A."/>
            <person name="Lindquist E."/>
            <person name="Lucas S."/>
            <person name="Pangilinan J."/>
            <person name="Polle J."/>
            <person name="Salamov A."/>
            <person name="Terry A."/>
            <person name="Yamada T."/>
            <person name="Dunigan D.D."/>
            <person name="Grigoriev I.V."/>
            <person name="Claverie J.M."/>
            <person name="Van Etten J.L."/>
        </authorList>
    </citation>
    <scope>NUCLEOTIDE SEQUENCE [LARGE SCALE GENOMIC DNA]</scope>
    <source>
        <strain evidence="8 9">NC64A</strain>
    </source>
</reference>